<organism evidence="4 6">
    <name type="scientific">Lysinibacillus sphaericus</name>
    <name type="common">Bacillus sphaericus</name>
    <dbReference type="NCBI Taxonomy" id="1421"/>
    <lineage>
        <taxon>Bacteria</taxon>
        <taxon>Bacillati</taxon>
        <taxon>Bacillota</taxon>
        <taxon>Bacilli</taxon>
        <taxon>Bacillales</taxon>
        <taxon>Bacillaceae</taxon>
        <taxon>Lysinibacillus</taxon>
    </lineage>
</organism>
<dbReference type="GO" id="GO:0033389">
    <property type="term" value="P:putrescine biosynthetic process from arginine, via agmatine"/>
    <property type="evidence" value="ECO:0007669"/>
    <property type="project" value="TreeGrafter"/>
</dbReference>
<dbReference type="GO" id="GO:0050415">
    <property type="term" value="F:formimidoylglutamase activity"/>
    <property type="evidence" value="ECO:0007669"/>
    <property type="project" value="UniProtKB-EC"/>
</dbReference>
<gene>
    <name evidence="5" type="primary">hutG_3</name>
    <name evidence="4" type="ORF">LS41612_05045</name>
    <name evidence="5" type="ORF">NCTC10338_03763</name>
</gene>
<accession>A0A2S0JX67</accession>
<sequence>MFTQPEWQWKQENGSGMHQWIKQKQNPHANDVDIIVYGALLSYANDPMKKAQYPTAFRKAWSSFQSYNLDEQVDLRSLAIVDIGDVTIDSTNRMLSESAIEAAAENLSIAYQKSFTCLIGGDHAITACSLRGIKNAFPNERIGIIQLDTHLDARNQEDIGLAMNSPIHQLIASGVVEGKHMYNVGLHGFFNSPEMIYYAREQGIHMITLKQMRRDGIQLTIREMLRQLMYEVDRIYVSVDLDALDITFAPDVPAATPGGLTAYELFDILKLIGENEGVRHIDFIYPDPKQNELRLETVKTGVTAFLQWLTGIQLDHRNRISRKEKAGYGATP</sequence>
<dbReference type="AlphaFoldDB" id="A0A2S0JX67"/>
<dbReference type="Proteomes" id="UP000255295">
    <property type="component" value="Unassembled WGS sequence"/>
</dbReference>
<evidence type="ECO:0000313" key="6">
    <source>
        <dbReference type="Proteomes" id="UP000238825"/>
    </source>
</evidence>
<dbReference type="SUPFAM" id="SSF52768">
    <property type="entry name" value="Arginase/deacetylase"/>
    <property type="match status" value="1"/>
</dbReference>
<dbReference type="GO" id="GO:0008783">
    <property type="term" value="F:agmatinase activity"/>
    <property type="evidence" value="ECO:0007669"/>
    <property type="project" value="TreeGrafter"/>
</dbReference>
<dbReference type="RefSeq" id="WP_024364222.1">
    <property type="nucleotide sequence ID" value="NZ_BJNS01000021.1"/>
</dbReference>
<comment type="similarity">
    <text evidence="3">Belongs to the arginase family.</text>
</comment>
<dbReference type="GeneID" id="48275554"/>
<dbReference type="InterPro" id="IPR006035">
    <property type="entry name" value="Ureohydrolase"/>
</dbReference>
<keyword evidence="1" id="KW-0479">Metal-binding</keyword>
<reference evidence="4 6" key="1">
    <citation type="submission" date="2017-03" db="EMBL/GenBank/DDBJ databases">
        <title>The whole genome sequencing and assembly of Lysinibacillus sphaericus DSM 28T strain.</title>
        <authorList>
            <person name="Lee Y.-J."/>
            <person name="Yi H."/>
            <person name="Bahn Y.-S."/>
            <person name="Kim J.F."/>
            <person name="Lee D.-W."/>
        </authorList>
    </citation>
    <scope>NUCLEOTIDE SEQUENCE [LARGE SCALE GENOMIC DNA]</scope>
    <source>
        <strain evidence="4 6">DSM 28</strain>
    </source>
</reference>
<protein>
    <submittedName>
        <fullName evidence="4">Formimidoylglutamase</fullName>
        <ecNumber evidence="5">3.5.3.8</ecNumber>
    </submittedName>
</protein>
<evidence type="ECO:0000256" key="2">
    <source>
        <dbReference type="ARBA" id="ARBA00022801"/>
    </source>
</evidence>
<evidence type="ECO:0000313" key="5">
    <source>
        <dbReference type="EMBL" id="SUV18586.1"/>
    </source>
</evidence>
<dbReference type="EC" id="3.5.3.8" evidence="5"/>
<name>A0A2S0JX67_LYSSH</name>
<dbReference type="EMBL" id="UFSZ01000001">
    <property type="protein sequence ID" value="SUV18586.1"/>
    <property type="molecule type" value="Genomic_DNA"/>
</dbReference>
<dbReference type="Proteomes" id="UP000238825">
    <property type="component" value="Chromosome"/>
</dbReference>
<keyword evidence="2 5" id="KW-0378">Hydrolase</keyword>
<dbReference type="InterPro" id="IPR023696">
    <property type="entry name" value="Ureohydrolase_dom_sf"/>
</dbReference>
<dbReference type="EMBL" id="CP019980">
    <property type="protein sequence ID" value="AVK95681.1"/>
    <property type="molecule type" value="Genomic_DNA"/>
</dbReference>
<evidence type="ECO:0000313" key="4">
    <source>
        <dbReference type="EMBL" id="AVK95681.1"/>
    </source>
</evidence>
<evidence type="ECO:0000313" key="7">
    <source>
        <dbReference type="Proteomes" id="UP000255295"/>
    </source>
</evidence>
<reference evidence="5 7" key="2">
    <citation type="submission" date="2018-06" db="EMBL/GenBank/DDBJ databases">
        <authorList>
            <consortium name="Pathogen Informatics"/>
            <person name="Doyle S."/>
        </authorList>
    </citation>
    <scope>NUCLEOTIDE SEQUENCE [LARGE SCALE GENOMIC DNA]</scope>
    <source>
        <strain evidence="5 7">NCTC10338</strain>
    </source>
</reference>
<dbReference type="PANTHER" id="PTHR11358:SF26">
    <property type="entry name" value="GUANIDINO ACID HYDROLASE, MITOCHONDRIAL"/>
    <property type="match status" value="1"/>
</dbReference>
<dbReference type="PROSITE" id="PS51409">
    <property type="entry name" value="ARGINASE_2"/>
    <property type="match status" value="1"/>
</dbReference>
<evidence type="ECO:0000256" key="3">
    <source>
        <dbReference type="PROSITE-ProRule" id="PRU00742"/>
    </source>
</evidence>
<dbReference type="GO" id="GO:0046872">
    <property type="term" value="F:metal ion binding"/>
    <property type="evidence" value="ECO:0007669"/>
    <property type="project" value="UniProtKB-KW"/>
</dbReference>
<dbReference type="Pfam" id="PF00491">
    <property type="entry name" value="Arginase"/>
    <property type="match status" value="1"/>
</dbReference>
<dbReference type="CDD" id="cd09990">
    <property type="entry name" value="Agmatinase-like"/>
    <property type="match status" value="1"/>
</dbReference>
<dbReference type="PANTHER" id="PTHR11358">
    <property type="entry name" value="ARGINASE/AGMATINASE"/>
    <property type="match status" value="1"/>
</dbReference>
<proteinExistence type="inferred from homology"/>
<dbReference type="Gene3D" id="3.40.800.10">
    <property type="entry name" value="Ureohydrolase domain"/>
    <property type="match status" value="1"/>
</dbReference>
<evidence type="ECO:0000256" key="1">
    <source>
        <dbReference type="ARBA" id="ARBA00022723"/>
    </source>
</evidence>
<dbReference type="PRINTS" id="PR00116">
    <property type="entry name" value="ARGINASE"/>
</dbReference>